<evidence type="ECO:0000313" key="12">
    <source>
        <dbReference type="Proteomes" id="UP000066049"/>
    </source>
</evidence>
<evidence type="ECO:0000256" key="5">
    <source>
        <dbReference type="ARBA" id="ARBA00022801"/>
    </source>
</evidence>
<proteinExistence type="inferred from homology"/>
<dbReference type="InterPro" id="IPR031167">
    <property type="entry name" value="G_OBG"/>
</dbReference>
<dbReference type="GO" id="GO:0005737">
    <property type="term" value="C:cytoplasm"/>
    <property type="evidence" value="ECO:0007669"/>
    <property type="project" value="UniProtKB-SubCell"/>
</dbReference>
<evidence type="ECO:0000256" key="1">
    <source>
        <dbReference type="ARBA" id="ARBA00007699"/>
    </source>
</evidence>
<dbReference type="InterPro" id="IPR045086">
    <property type="entry name" value="OBG_GTPase"/>
</dbReference>
<dbReference type="Pfam" id="PF01018">
    <property type="entry name" value="GTP1_OBG"/>
    <property type="match status" value="1"/>
</dbReference>
<protein>
    <recommendedName>
        <fullName evidence="8">GTPase Obg</fullName>
        <ecNumber evidence="8">3.6.5.-</ecNumber>
    </recommendedName>
    <alternativeName>
        <fullName evidence="8">GTP-binding protein Obg</fullName>
    </alternativeName>
</protein>
<feature type="binding site" evidence="8">
    <location>
        <begin position="280"/>
        <end position="283"/>
    </location>
    <ligand>
        <name>GTP</name>
        <dbReference type="ChEBI" id="CHEBI:37565"/>
    </ligand>
</feature>
<reference evidence="12" key="1">
    <citation type="submission" date="2015-08" db="EMBL/GenBank/DDBJ databases">
        <title>Comparative genomics of the Campylobacter concisus group.</title>
        <authorList>
            <person name="Miller W.G."/>
            <person name="Yee E."/>
            <person name="Chapman M.H."/>
            <person name="Huynh S."/>
            <person name="Bono J.L."/>
            <person name="On S.L.W."/>
            <person name="St Leger J."/>
            <person name="Foster G."/>
            <person name="Parker C.T."/>
        </authorList>
    </citation>
    <scope>NUCLEOTIDE SEQUENCE [LARGE SCALE GENOMIC DNA]</scope>
    <source>
        <strain evidence="12">ATCC 33237</strain>
    </source>
</reference>
<comment type="subcellular location">
    <subcellularLocation>
        <location evidence="8">Cytoplasm</location>
    </subcellularLocation>
</comment>
<dbReference type="PATRIC" id="fig|199.248.peg.470"/>
<gene>
    <name evidence="11" type="primary">obgE</name>
    <name evidence="8" type="synonym">obg</name>
    <name evidence="11" type="ORF">CCON33237_0443</name>
</gene>
<dbReference type="Pfam" id="PF01926">
    <property type="entry name" value="MMR_HSR1"/>
    <property type="match status" value="1"/>
</dbReference>
<dbReference type="NCBIfam" id="NF008956">
    <property type="entry name" value="PRK12299.1"/>
    <property type="match status" value="1"/>
</dbReference>
<feature type="binding site" evidence="8">
    <location>
        <position position="192"/>
    </location>
    <ligand>
        <name>Mg(2+)</name>
        <dbReference type="ChEBI" id="CHEBI:18420"/>
    </ligand>
</feature>
<organism evidence="11 12">
    <name type="scientific">Campylobacter concisus</name>
    <dbReference type="NCBI Taxonomy" id="199"/>
    <lineage>
        <taxon>Bacteria</taxon>
        <taxon>Pseudomonadati</taxon>
        <taxon>Campylobacterota</taxon>
        <taxon>Epsilonproteobacteria</taxon>
        <taxon>Campylobacterales</taxon>
        <taxon>Campylobacteraceae</taxon>
        <taxon>Campylobacter</taxon>
    </lineage>
</organism>
<keyword evidence="7 8" id="KW-0342">GTP-binding</keyword>
<dbReference type="Proteomes" id="UP000066049">
    <property type="component" value="Chromosome"/>
</dbReference>
<feature type="binding site" evidence="8">
    <location>
        <begin position="212"/>
        <end position="215"/>
    </location>
    <ligand>
        <name>GTP</name>
        <dbReference type="ChEBI" id="CHEBI:37565"/>
    </ligand>
</feature>
<evidence type="ECO:0000259" key="10">
    <source>
        <dbReference type="PROSITE" id="PS51883"/>
    </source>
</evidence>
<evidence type="ECO:0000256" key="4">
    <source>
        <dbReference type="ARBA" id="ARBA00022741"/>
    </source>
</evidence>
<comment type="function">
    <text evidence="8">An essential GTPase which binds GTP, GDP and possibly (p)ppGpp with moderate affinity, with high nucleotide exchange rates and a fairly low GTP hydrolysis rate. Plays a role in control of the cell cycle, stress response, ribosome biogenesis and in those bacteria that undergo differentiation, in morphogenesis control.</text>
</comment>
<dbReference type="InterPro" id="IPR006074">
    <property type="entry name" value="GTP1-OBG_CS"/>
</dbReference>
<dbReference type="CDD" id="cd01898">
    <property type="entry name" value="Obg"/>
    <property type="match status" value="1"/>
</dbReference>
<comment type="cofactor">
    <cofactor evidence="8">
        <name>Mg(2+)</name>
        <dbReference type="ChEBI" id="CHEBI:18420"/>
    </cofactor>
</comment>
<dbReference type="PANTHER" id="PTHR11702:SF31">
    <property type="entry name" value="MITOCHONDRIAL RIBOSOME-ASSOCIATED GTPASE 2"/>
    <property type="match status" value="1"/>
</dbReference>
<dbReference type="EC" id="3.6.5.-" evidence="8"/>
<dbReference type="SUPFAM" id="SSF52540">
    <property type="entry name" value="P-loop containing nucleoside triphosphate hydrolases"/>
    <property type="match status" value="1"/>
</dbReference>
<keyword evidence="5 8" id="KW-0378">Hydrolase</keyword>
<dbReference type="PANTHER" id="PTHR11702">
    <property type="entry name" value="DEVELOPMENTALLY REGULATED GTP-BINDING PROTEIN-RELATED"/>
    <property type="match status" value="1"/>
</dbReference>
<evidence type="ECO:0000256" key="8">
    <source>
        <dbReference type="HAMAP-Rule" id="MF_01454"/>
    </source>
</evidence>
<feature type="binding site" evidence="8">
    <location>
        <begin position="330"/>
        <end position="332"/>
    </location>
    <ligand>
        <name>GTP</name>
        <dbReference type="ChEBI" id="CHEBI:37565"/>
    </ligand>
</feature>
<dbReference type="PROSITE" id="PS00905">
    <property type="entry name" value="GTP1_OBG"/>
    <property type="match status" value="1"/>
</dbReference>
<evidence type="ECO:0000256" key="6">
    <source>
        <dbReference type="ARBA" id="ARBA00022842"/>
    </source>
</evidence>
<dbReference type="NCBIfam" id="TIGR02729">
    <property type="entry name" value="Obg_CgtA"/>
    <property type="match status" value="1"/>
</dbReference>
<comment type="subunit">
    <text evidence="8">Monomer.</text>
</comment>
<keyword evidence="2 8" id="KW-0963">Cytoplasm</keyword>
<dbReference type="GO" id="GO:0005525">
    <property type="term" value="F:GTP binding"/>
    <property type="evidence" value="ECO:0007669"/>
    <property type="project" value="UniProtKB-UniRule"/>
</dbReference>
<name>A0A0M3V221_9BACT</name>
<dbReference type="PROSITE" id="PS51883">
    <property type="entry name" value="OBG"/>
    <property type="match status" value="1"/>
</dbReference>
<evidence type="ECO:0000256" key="7">
    <source>
        <dbReference type="ARBA" id="ARBA00023134"/>
    </source>
</evidence>
<dbReference type="PRINTS" id="PR00326">
    <property type="entry name" value="GTP1OBG"/>
</dbReference>
<dbReference type="PIRSF" id="PIRSF002401">
    <property type="entry name" value="GTP_bd_Obg/CgtA"/>
    <property type="match status" value="1"/>
</dbReference>
<keyword evidence="3 8" id="KW-0479">Metal-binding</keyword>
<dbReference type="GeneID" id="28662113"/>
<dbReference type="Gene3D" id="3.40.50.300">
    <property type="entry name" value="P-loop containing nucleotide triphosphate hydrolases"/>
    <property type="match status" value="1"/>
</dbReference>
<feature type="binding site" evidence="8">
    <location>
        <begin position="165"/>
        <end position="172"/>
    </location>
    <ligand>
        <name>GTP</name>
        <dbReference type="ChEBI" id="CHEBI:37565"/>
    </ligand>
</feature>
<evidence type="ECO:0000259" key="9">
    <source>
        <dbReference type="PROSITE" id="PS51710"/>
    </source>
</evidence>
<feature type="domain" description="Obg" evidence="10">
    <location>
        <begin position="1"/>
        <end position="158"/>
    </location>
</feature>
<feature type="binding site" evidence="8">
    <location>
        <begin position="190"/>
        <end position="194"/>
    </location>
    <ligand>
        <name>GTP</name>
        <dbReference type="ChEBI" id="CHEBI:37565"/>
    </ligand>
</feature>
<dbReference type="SUPFAM" id="SSF82051">
    <property type="entry name" value="Obg GTP-binding protein N-terminal domain"/>
    <property type="match status" value="1"/>
</dbReference>
<dbReference type="EMBL" id="CP012541">
    <property type="protein sequence ID" value="ALF47148.1"/>
    <property type="molecule type" value="Genomic_DNA"/>
</dbReference>
<dbReference type="FunFam" id="2.70.210.12:FF:000001">
    <property type="entry name" value="GTPase Obg"/>
    <property type="match status" value="1"/>
</dbReference>
<feature type="domain" description="OBG-type G" evidence="9">
    <location>
        <begin position="159"/>
        <end position="349"/>
    </location>
</feature>
<dbReference type="GO" id="GO:0042254">
    <property type="term" value="P:ribosome biogenesis"/>
    <property type="evidence" value="ECO:0007669"/>
    <property type="project" value="UniProtKB-UniRule"/>
</dbReference>
<dbReference type="HAMAP" id="MF_01454">
    <property type="entry name" value="GTPase_Obg"/>
    <property type="match status" value="1"/>
</dbReference>
<evidence type="ECO:0000256" key="3">
    <source>
        <dbReference type="ARBA" id="ARBA00022723"/>
    </source>
</evidence>
<dbReference type="RefSeq" id="WP_054196212.1">
    <property type="nucleotide sequence ID" value="NZ_CABMKQ010000002.1"/>
</dbReference>
<sequence length="352" mass="38398">MFIDSARLTLSSGHGGAGAVSFRREKHVILGGPDGGDGGDGGDVYFVCDNNTHTLANYKGKRAMRASDGEAGMGRRMTGKKGESLELIVPPGTAVYDAQSNELLCDMVEEGQRTLFLKGGKGGLGNFHFKNSINQAPEYAQKGMPEESIEIRLELKLIADVGLVGFPNVGKSTLISAVSNAKPQIANYEFTTLTPKLGLVEVDQFSGFVMADIPGIIEGASDGRGLGVQFLKHIERNKILLFMIDSANYKSMSEQFSVLKEEVAKFSSVLASRDYAIALTRVDAAENLDENIKEFMKSINLEPNQDGKFVYKQDIYSFDAKKPYFILPISSATNENIDELKFALLELLKKEL</sequence>
<evidence type="ECO:0000313" key="11">
    <source>
        <dbReference type="EMBL" id="ALF47148.1"/>
    </source>
</evidence>
<dbReference type="AlphaFoldDB" id="A0A0M3V221"/>
<keyword evidence="4 8" id="KW-0547">Nucleotide-binding</keyword>
<keyword evidence="6 8" id="KW-0460">Magnesium</keyword>
<dbReference type="Gene3D" id="2.70.210.12">
    <property type="entry name" value="GTP1/OBG domain"/>
    <property type="match status" value="1"/>
</dbReference>
<feature type="binding site" evidence="8">
    <location>
        <position position="172"/>
    </location>
    <ligand>
        <name>Mg(2+)</name>
        <dbReference type="ChEBI" id="CHEBI:18420"/>
    </ligand>
</feature>
<dbReference type="InterPro" id="IPR006073">
    <property type="entry name" value="GTP-bd"/>
</dbReference>
<dbReference type="GO" id="GO:0000287">
    <property type="term" value="F:magnesium ion binding"/>
    <property type="evidence" value="ECO:0007669"/>
    <property type="project" value="InterPro"/>
</dbReference>
<dbReference type="NCBIfam" id="NF008955">
    <property type="entry name" value="PRK12297.1"/>
    <property type="match status" value="1"/>
</dbReference>
<dbReference type="InterPro" id="IPR014100">
    <property type="entry name" value="GTP-bd_Obg/CgtA"/>
</dbReference>
<dbReference type="PROSITE" id="PS51710">
    <property type="entry name" value="G_OBG"/>
    <property type="match status" value="1"/>
</dbReference>
<dbReference type="InterPro" id="IPR006169">
    <property type="entry name" value="GTP1_OBG_dom"/>
</dbReference>
<comment type="similarity">
    <text evidence="1 8">Belongs to the TRAFAC class OBG-HflX-like GTPase superfamily. OBG GTPase family.</text>
</comment>
<dbReference type="GO" id="GO:0043022">
    <property type="term" value="F:ribosome binding"/>
    <property type="evidence" value="ECO:0007669"/>
    <property type="project" value="UniProtKB-ARBA"/>
</dbReference>
<dbReference type="GO" id="GO:0003924">
    <property type="term" value="F:GTPase activity"/>
    <property type="evidence" value="ECO:0007669"/>
    <property type="project" value="UniProtKB-UniRule"/>
</dbReference>
<accession>A0A0M3V221</accession>
<dbReference type="KEGG" id="ccoc:CCON33237_0443"/>
<evidence type="ECO:0000256" key="2">
    <source>
        <dbReference type="ARBA" id="ARBA00022490"/>
    </source>
</evidence>
<dbReference type="InterPro" id="IPR036726">
    <property type="entry name" value="GTP1_OBG_dom_sf"/>
</dbReference>
<dbReference type="InterPro" id="IPR027417">
    <property type="entry name" value="P-loop_NTPase"/>
</dbReference>